<feature type="chain" id="PRO_5018302206" evidence="1">
    <location>
        <begin position="28"/>
        <end position="393"/>
    </location>
</feature>
<dbReference type="Gene3D" id="3.40.710.10">
    <property type="entry name" value="DD-peptidase/beta-lactamase superfamily"/>
    <property type="match status" value="1"/>
</dbReference>
<reference evidence="3 4" key="1">
    <citation type="submission" date="2018-11" db="EMBL/GenBank/DDBJ databases">
        <title>Sequencing the genomes of 1000 actinobacteria strains.</title>
        <authorList>
            <person name="Klenk H.-P."/>
        </authorList>
    </citation>
    <scope>NUCLEOTIDE SEQUENCE [LARGE SCALE GENOMIC DNA]</scope>
    <source>
        <strain evidence="3 4">DSM 44231</strain>
    </source>
</reference>
<dbReference type="InterPro" id="IPR001466">
    <property type="entry name" value="Beta-lactam-related"/>
</dbReference>
<keyword evidence="3" id="KW-0121">Carboxypeptidase</keyword>
<organism evidence="3 4">
    <name type="scientific">Saccharothrix texasensis</name>
    <dbReference type="NCBI Taxonomy" id="103734"/>
    <lineage>
        <taxon>Bacteria</taxon>
        <taxon>Bacillati</taxon>
        <taxon>Actinomycetota</taxon>
        <taxon>Actinomycetes</taxon>
        <taxon>Pseudonocardiales</taxon>
        <taxon>Pseudonocardiaceae</taxon>
        <taxon>Saccharothrix</taxon>
    </lineage>
</organism>
<feature type="signal peptide" evidence="1">
    <location>
        <begin position="1"/>
        <end position="27"/>
    </location>
</feature>
<keyword evidence="3" id="KW-0378">Hydrolase</keyword>
<dbReference type="InterPro" id="IPR050491">
    <property type="entry name" value="AmpC-like"/>
</dbReference>
<keyword evidence="3" id="KW-0645">Protease</keyword>
<comment type="caution">
    <text evidence="3">The sequence shown here is derived from an EMBL/GenBank/DDBJ whole genome shotgun (WGS) entry which is preliminary data.</text>
</comment>
<dbReference type="PANTHER" id="PTHR46825">
    <property type="entry name" value="D-ALANYL-D-ALANINE-CARBOXYPEPTIDASE/ENDOPEPTIDASE AMPH"/>
    <property type="match status" value="1"/>
</dbReference>
<dbReference type="InterPro" id="IPR012338">
    <property type="entry name" value="Beta-lactam/transpept-like"/>
</dbReference>
<evidence type="ECO:0000256" key="1">
    <source>
        <dbReference type="SAM" id="SignalP"/>
    </source>
</evidence>
<proteinExistence type="predicted"/>
<keyword evidence="4" id="KW-1185">Reference proteome</keyword>
<dbReference type="Proteomes" id="UP000268727">
    <property type="component" value="Unassembled WGS sequence"/>
</dbReference>
<evidence type="ECO:0000259" key="2">
    <source>
        <dbReference type="Pfam" id="PF00144"/>
    </source>
</evidence>
<dbReference type="SUPFAM" id="SSF56601">
    <property type="entry name" value="beta-lactamase/transpeptidase-like"/>
    <property type="match status" value="1"/>
</dbReference>
<evidence type="ECO:0000313" key="3">
    <source>
        <dbReference type="EMBL" id="ROP39521.1"/>
    </source>
</evidence>
<gene>
    <name evidence="3" type="ORF">EDD40_4910</name>
</gene>
<sequence>MRRLLRAAAAGALALSLTATTAGLAAAAPPDRLASAVDRALAAGVPGVVVRVDDGRGRPVEVARQARWTLPDHRLRSDDEFKMASNTKTVSATLVLRLVAERRIGLDDPVGRWLPGVVPNGSAVTLRMLLNQTSGLFDYLDDPRLLGLLTGRQPRPWPPADLVAVAVSHPPLFAPGERWDYSNTNYTLIGMVLEAVTGRPYTDLVERQVLRPLGMGDTYFADGTGFRGRHARGYEPDAEHLGPLLPPGVPVGDGFAGPRRHEHVDVTGIDLGPAWAAGGLISTPADWRRFLTALMSGRLIPRHLLAEMRDAVPQGGSSPHGYGLGVMEVTTSCGTVWGHSGGFPGYRSHNYADAAGDRTVTVLLTTNFALAAPDAAAAQAELVDAAVCRLNGR</sequence>
<dbReference type="AlphaFoldDB" id="A0A3N1HAM6"/>
<protein>
    <submittedName>
        <fullName evidence="3">D-alanyl-D-alanine carboxypeptidase</fullName>
    </submittedName>
</protein>
<keyword evidence="1" id="KW-0732">Signal</keyword>
<evidence type="ECO:0000313" key="4">
    <source>
        <dbReference type="Proteomes" id="UP000268727"/>
    </source>
</evidence>
<dbReference type="EMBL" id="RJKM01000001">
    <property type="protein sequence ID" value="ROP39521.1"/>
    <property type="molecule type" value="Genomic_DNA"/>
</dbReference>
<dbReference type="GO" id="GO:0004180">
    <property type="term" value="F:carboxypeptidase activity"/>
    <property type="evidence" value="ECO:0007669"/>
    <property type="project" value="UniProtKB-KW"/>
</dbReference>
<dbReference type="OrthoDB" id="503788at2"/>
<dbReference type="Pfam" id="PF00144">
    <property type="entry name" value="Beta-lactamase"/>
    <property type="match status" value="1"/>
</dbReference>
<dbReference type="RefSeq" id="WP_123744987.1">
    <property type="nucleotide sequence ID" value="NZ_RJKM01000001.1"/>
</dbReference>
<name>A0A3N1HAM6_9PSEU</name>
<accession>A0A3N1HAM6</accession>
<dbReference type="PANTHER" id="PTHR46825:SF7">
    <property type="entry name" value="D-ALANYL-D-ALANINE CARBOXYPEPTIDASE"/>
    <property type="match status" value="1"/>
</dbReference>
<feature type="domain" description="Beta-lactamase-related" evidence="2">
    <location>
        <begin position="38"/>
        <end position="378"/>
    </location>
</feature>